<accession>A0A1E3HFN6</accession>
<dbReference type="GeneID" id="30157649"/>
<dbReference type="Proteomes" id="UP000094065">
    <property type="component" value="Unassembled WGS sequence"/>
</dbReference>
<dbReference type="RefSeq" id="XP_018990784.1">
    <property type="nucleotide sequence ID" value="XM_019140809.1"/>
</dbReference>
<dbReference type="EMBL" id="AWGJ01000010">
    <property type="protein sequence ID" value="ODN75134.1"/>
    <property type="molecule type" value="Genomic_DNA"/>
</dbReference>
<evidence type="ECO:0000313" key="1">
    <source>
        <dbReference type="EMBL" id="ODN75134.1"/>
    </source>
</evidence>
<dbReference type="AlphaFoldDB" id="A0A1E3HFN6"/>
<protein>
    <submittedName>
        <fullName evidence="1">Uncharacterized protein</fullName>
    </submittedName>
</protein>
<reference evidence="1 2" key="1">
    <citation type="submission" date="2016-06" db="EMBL/GenBank/DDBJ databases">
        <title>Evolution of pathogenesis and genome organization in the Tremellales.</title>
        <authorList>
            <person name="Cuomo C."/>
            <person name="Litvintseva A."/>
            <person name="Heitman J."/>
            <person name="Chen Y."/>
            <person name="Sun S."/>
            <person name="Springer D."/>
            <person name="Dromer F."/>
            <person name="Young S."/>
            <person name="Zeng Q."/>
            <person name="Chapman S."/>
            <person name="Gujja S."/>
            <person name="Saif S."/>
            <person name="Birren B."/>
        </authorList>
    </citation>
    <scope>NUCLEOTIDE SEQUENCE [LARGE SCALE GENOMIC DNA]</scope>
    <source>
        <strain evidence="1 2">CBS 6039</strain>
    </source>
</reference>
<comment type="caution">
    <text evidence="1">The sequence shown here is derived from an EMBL/GenBank/DDBJ whole genome shotgun (WGS) entry which is preliminary data.</text>
</comment>
<dbReference type="OrthoDB" id="10319822at2759"/>
<name>A0A1E3HFN6_9TREE</name>
<organism evidence="1 2">
    <name type="scientific">Cryptococcus amylolentus CBS 6039</name>
    <dbReference type="NCBI Taxonomy" id="1295533"/>
    <lineage>
        <taxon>Eukaryota</taxon>
        <taxon>Fungi</taxon>
        <taxon>Dikarya</taxon>
        <taxon>Basidiomycota</taxon>
        <taxon>Agaricomycotina</taxon>
        <taxon>Tremellomycetes</taxon>
        <taxon>Tremellales</taxon>
        <taxon>Cryptococcaceae</taxon>
        <taxon>Cryptococcus</taxon>
    </lineage>
</organism>
<keyword evidence="2" id="KW-1185">Reference proteome</keyword>
<sequence>MHPPATTTKSCPTALAPEITTLAPFPPEVTNLIFTHLLHSTICCNTHFINLLSVSRQVYSANVAELYETVQLEDSNYIRFYGNYIRFYGDWISAIDGVVYEEVERDIIATMGRNRKILKDRHLRAREGGQGSEQVDDEPLEPVFFCDPNENLEVFRERVNAIPLEDLGLREGGMAAWQKRSDILFSRQPSEGLLLPYQYLSAEWDAKTCFQVFSHLLSDKDQYAAPTQIPFDIHPTARKALLLQSCRHLIVNSAMAIRRTIKAKQRFLREAFEVTCKRLPRRFCNGYLAVEWHSPNTSKRFFPALQSLGVGQHVIEGLYLSEDDWPQVVGMMTFAAEELVLLDVELPNQEGFESQQDDNVPMLYFEACRRCKLRLANVYLPSFSHMIITGKMSLLVLRIEDRRGNIASWGRARRLDIGVVEWMFSEEYFLADGFGAQTCPKSPKSTGTIVDSEAITLQIQNLSKAFKAFGQDSSTAERYSEWKKGGGRLWIES</sequence>
<proteinExistence type="predicted"/>
<evidence type="ECO:0000313" key="2">
    <source>
        <dbReference type="Proteomes" id="UP000094065"/>
    </source>
</evidence>
<gene>
    <name evidence="1" type="ORF">L202_06340</name>
</gene>